<dbReference type="PANTHER" id="PTHR30160">
    <property type="entry name" value="TETRAACYLDISACCHARIDE 4'-KINASE-RELATED"/>
    <property type="match status" value="1"/>
</dbReference>
<dbReference type="FunFam" id="3.40.50.2000:FF:000023">
    <property type="entry name" value="ADP-heptose--LPS heptosyltransferase II"/>
    <property type="match status" value="1"/>
</dbReference>
<dbReference type="EMBL" id="BAEN01000056">
    <property type="protein sequence ID" value="GAC15465.1"/>
    <property type="molecule type" value="Genomic_DNA"/>
</dbReference>
<dbReference type="PANTHER" id="PTHR30160:SF21">
    <property type="entry name" value="LIPOPOLYSACCHARIDE CORE HEPTOSYLTRANSFERASE OPSX"/>
    <property type="match status" value="1"/>
</dbReference>
<evidence type="ECO:0000256" key="1">
    <source>
        <dbReference type="ARBA" id="ARBA00022676"/>
    </source>
</evidence>
<dbReference type="eggNOG" id="COG0859">
    <property type="taxonomic scope" value="Bacteria"/>
</dbReference>
<comment type="caution">
    <text evidence="4">The sequence shown here is derived from an EMBL/GenBank/DDBJ whole genome shotgun (WGS) entry which is preliminary data.</text>
</comment>
<dbReference type="RefSeq" id="WP_008845270.1">
    <property type="nucleotide sequence ID" value="NZ_BAEN01000056.1"/>
</dbReference>
<comment type="similarity">
    <text evidence="3">Belongs to the glycosyltransferase 9 family.</text>
</comment>
<keyword evidence="5" id="KW-1185">Reference proteome</keyword>
<gene>
    <name evidence="4" type="primary">opsX</name>
    <name evidence="4" type="ORF">GLIP_2844</name>
</gene>
<sequence length="344" mass="38770">MKVQKLCLLRLSAIGDVCHAAAMVDRIIQHAPTIEITWIIGKVEYQLLKGMANVRFIVFDKKLGKEAYLKLQTELNNEEFDALFLMQVAFRANWAARLIKAKSKIGFDWNRSKELHWLFANQRVAAQKHAHVLEGFMSFADSINVPQSDGLNWSIPLTEEDELFAKSLCNEIKSYAVISPAASKSERNWLPERYAQVADYLHDKGYQVVLCGGPADMDRHLARQIEASGKHQYKNLVGKTSLKQMLAVLKQAKLVIAPDTGPAHMATTVGTPVIGLYAHSNPRRTGPYLSLQHVVSVYDQVIEQQTGKTWQELPWGTRAKGTKLMQLIDTEKVIKQVDNLIGRH</sequence>
<evidence type="ECO:0000313" key="5">
    <source>
        <dbReference type="Proteomes" id="UP000006334"/>
    </source>
</evidence>
<organism evidence="4 5">
    <name type="scientific">Aliiglaciecola lipolytica E3</name>
    <dbReference type="NCBI Taxonomy" id="1127673"/>
    <lineage>
        <taxon>Bacteria</taxon>
        <taxon>Pseudomonadati</taxon>
        <taxon>Pseudomonadota</taxon>
        <taxon>Gammaproteobacteria</taxon>
        <taxon>Alteromonadales</taxon>
        <taxon>Alteromonadaceae</taxon>
        <taxon>Aliiglaciecola</taxon>
    </lineage>
</organism>
<keyword evidence="1 4" id="KW-0328">Glycosyltransferase</keyword>
<evidence type="ECO:0000256" key="3">
    <source>
        <dbReference type="ARBA" id="ARBA00043995"/>
    </source>
</evidence>
<dbReference type="SUPFAM" id="SSF53756">
    <property type="entry name" value="UDP-Glycosyltransferase/glycogen phosphorylase"/>
    <property type="match status" value="1"/>
</dbReference>
<dbReference type="Pfam" id="PF01075">
    <property type="entry name" value="Glyco_transf_9"/>
    <property type="match status" value="1"/>
</dbReference>
<dbReference type="Proteomes" id="UP000006334">
    <property type="component" value="Unassembled WGS sequence"/>
</dbReference>
<dbReference type="InterPro" id="IPR002201">
    <property type="entry name" value="Glyco_trans_9"/>
</dbReference>
<dbReference type="GO" id="GO:0009244">
    <property type="term" value="P:lipopolysaccharide core region biosynthetic process"/>
    <property type="evidence" value="ECO:0007669"/>
    <property type="project" value="TreeGrafter"/>
</dbReference>
<name>K6YW38_9ALTE</name>
<dbReference type="CDD" id="cd03789">
    <property type="entry name" value="GT9_LPS_heptosyltransferase"/>
    <property type="match status" value="1"/>
</dbReference>
<protein>
    <submittedName>
        <fullName evidence="4">Heptosyltransferase I</fullName>
        <ecNumber evidence="4">2.4.-.-</ecNumber>
    </submittedName>
</protein>
<evidence type="ECO:0000256" key="2">
    <source>
        <dbReference type="ARBA" id="ARBA00022679"/>
    </source>
</evidence>
<evidence type="ECO:0000313" key="4">
    <source>
        <dbReference type="EMBL" id="GAC15465.1"/>
    </source>
</evidence>
<dbReference type="GO" id="GO:0005829">
    <property type="term" value="C:cytosol"/>
    <property type="evidence" value="ECO:0007669"/>
    <property type="project" value="TreeGrafter"/>
</dbReference>
<keyword evidence="2 4" id="KW-0808">Transferase</keyword>
<dbReference type="EC" id="2.4.-.-" evidence="4"/>
<dbReference type="STRING" id="1127673.GLIP_2844"/>
<dbReference type="Gene3D" id="3.40.50.2000">
    <property type="entry name" value="Glycogen Phosphorylase B"/>
    <property type="match status" value="2"/>
</dbReference>
<dbReference type="GO" id="GO:0008713">
    <property type="term" value="F:ADP-heptose-lipopolysaccharide heptosyltransferase activity"/>
    <property type="evidence" value="ECO:0007669"/>
    <property type="project" value="TreeGrafter"/>
</dbReference>
<proteinExistence type="inferred from homology"/>
<reference evidence="4 5" key="1">
    <citation type="journal article" date="2017" name="Antonie Van Leeuwenhoek">
        <title>Rhizobium rhizosphaerae sp. nov., a novel species isolated from rice rhizosphere.</title>
        <authorList>
            <person name="Zhao J.J."/>
            <person name="Zhang J."/>
            <person name="Zhang R.J."/>
            <person name="Zhang C.W."/>
            <person name="Yin H.Q."/>
            <person name="Zhang X.X."/>
        </authorList>
    </citation>
    <scope>NUCLEOTIDE SEQUENCE [LARGE SCALE GENOMIC DNA]</scope>
    <source>
        <strain evidence="4 5">E3</strain>
    </source>
</reference>
<dbReference type="InterPro" id="IPR051199">
    <property type="entry name" value="LPS_LOS_Heptosyltrfase"/>
</dbReference>
<accession>K6YW38</accession>
<dbReference type="AlphaFoldDB" id="K6YW38"/>